<dbReference type="InterPro" id="IPR036259">
    <property type="entry name" value="MFS_trans_sf"/>
</dbReference>
<evidence type="ECO:0000256" key="1">
    <source>
        <dbReference type="ARBA" id="ARBA00004651"/>
    </source>
</evidence>
<comment type="subcellular location">
    <subcellularLocation>
        <location evidence="1">Cell membrane</location>
        <topology evidence="1">Multi-pass membrane protein</topology>
    </subcellularLocation>
</comment>
<keyword evidence="7 8" id="KW-0472">Membrane</keyword>
<feature type="transmembrane region" description="Helical" evidence="8">
    <location>
        <begin position="435"/>
        <end position="454"/>
    </location>
</feature>
<name>A0A9X1NBM6_9ACTN</name>
<feature type="transmembrane region" description="Helical" evidence="8">
    <location>
        <begin position="117"/>
        <end position="135"/>
    </location>
</feature>
<evidence type="ECO:0000256" key="2">
    <source>
        <dbReference type="ARBA" id="ARBA00008537"/>
    </source>
</evidence>
<dbReference type="GO" id="GO:0022857">
    <property type="term" value="F:transmembrane transporter activity"/>
    <property type="evidence" value="ECO:0007669"/>
    <property type="project" value="InterPro"/>
</dbReference>
<feature type="transmembrane region" description="Helical" evidence="8">
    <location>
        <begin position="338"/>
        <end position="357"/>
    </location>
</feature>
<evidence type="ECO:0000256" key="5">
    <source>
        <dbReference type="ARBA" id="ARBA00022692"/>
    </source>
</evidence>
<feature type="transmembrane region" description="Helical" evidence="8">
    <location>
        <begin position="147"/>
        <end position="170"/>
    </location>
</feature>
<dbReference type="SUPFAM" id="SSF103473">
    <property type="entry name" value="MFS general substrate transporter"/>
    <property type="match status" value="1"/>
</dbReference>
<comment type="similarity">
    <text evidence="2">Belongs to the major facilitator superfamily. EmrB family.</text>
</comment>
<dbReference type="NCBIfam" id="TIGR00711">
    <property type="entry name" value="efflux_EmrB"/>
    <property type="match status" value="1"/>
</dbReference>
<keyword evidence="5 8" id="KW-0812">Transmembrane</keyword>
<evidence type="ECO:0000259" key="9">
    <source>
        <dbReference type="PROSITE" id="PS50850"/>
    </source>
</evidence>
<feature type="transmembrane region" description="Helical" evidence="8">
    <location>
        <begin position="91"/>
        <end position="111"/>
    </location>
</feature>
<evidence type="ECO:0000256" key="4">
    <source>
        <dbReference type="ARBA" id="ARBA00022475"/>
    </source>
</evidence>
<keyword evidence="3" id="KW-0813">Transport</keyword>
<dbReference type="AlphaFoldDB" id="A0A9X1NBM6"/>
<dbReference type="PANTHER" id="PTHR42718">
    <property type="entry name" value="MAJOR FACILITATOR SUPERFAMILY MULTIDRUG TRANSPORTER MFSC"/>
    <property type="match status" value="1"/>
</dbReference>
<evidence type="ECO:0000256" key="6">
    <source>
        <dbReference type="ARBA" id="ARBA00022989"/>
    </source>
</evidence>
<gene>
    <name evidence="10" type="ORF">LR394_09520</name>
</gene>
<feature type="transmembrane region" description="Helical" evidence="8">
    <location>
        <begin position="237"/>
        <end position="254"/>
    </location>
</feature>
<proteinExistence type="inferred from homology"/>
<comment type="caution">
    <text evidence="10">The sequence shown here is derived from an EMBL/GenBank/DDBJ whole genome shotgun (WGS) entry which is preliminary data.</text>
</comment>
<dbReference type="Proteomes" id="UP001138997">
    <property type="component" value="Unassembled WGS sequence"/>
</dbReference>
<dbReference type="Gene3D" id="1.20.1720.10">
    <property type="entry name" value="Multidrug resistance protein D"/>
    <property type="match status" value="1"/>
</dbReference>
<dbReference type="InterPro" id="IPR011701">
    <property type="entry name" value="MFS"/>
</dbReference>
<organism evidence="10 11">
    <name type="scientific">Kineosporia babensis</name>
    <dbReference type="NCBI Taxonomy" id="499548"/>
    <lineage>
        <taxon>Bacteria</taxon>
        <taxon>Bacillati</taxon>
        <taxon>Actinomycetota</taxon>
        <taxon>Actinomycetes</taxon>
        <taxon>Kineosporiales</taxon>
        <taxon>Kineosporiaceae</taxon>
        <taxon>Kineosporia</taxon>
    </lineage>
</organism>
<dbReference type="PROSITE" id="PS50850">
    <property type="entry name" value="MFS"/>
    <property type="match status" value="1"/>
</dbReference>
<keyword evidence="6 8" id="KW-1133">Transmembrane helix</keyword>
<feature type="transmembrane region" description="Helical" evidence="8">
    <location>
        <begin position="410"/>
        <end position="429"/>
    </location>
</feature>
<evidence type="ECO:0000313" key="11">
    <source>
        <dbReference type="Proteomes" id="UP001138997"/>
    </source>
</evidence>
<dbReference type="GO" id="GO:0005886">
    <property type="term" value="C:plasma membrane"/>
    <property type="evidence" value="ECO:0007669"/>
    <property type="project" value="UniProtKB-SubCell"/>
</dbReference>
<evidence type="ECO:0000256" key="3">
    <source>
        <dbReference type="ARBA" id="ARBA00022448"/>
    </source>
</evidence>
<dbReference type="RefSeq" id="WP_231440313.1">
    <property type="nucleotide sequence ID" value="NZ_JAJOMB010000004.1"/>
</dbReference>
<sequence>MRKDAIQERPQATVSAGRRGAALAVAMLGFFVVSLDAQIVNLALPEIGRDLGGGLSGLQWVVTGYTLAFSALLLFAGTLSDRIGARRSYGFGLLVFVLASAACGFAPGLGLLIGARVAQGVGAALITPTALALIREAYHEADARSRAIAYWALGGSVAAAAGPVLGGLLTGLDWRLIFHINLPVGLLGLFLLTRVAPSEQRAHPFDPVGQVCAILALTGLTFTIIEGAELGYTSPPIISSALLLLIGFAGFALAQARGTHPMVAPEVFRSRSVAIALVVGFVGMAGFYGVVFVQSLYFQQQRGASPLQTGLLFLPMTALVAILNPAAARLARRYGPHVPIIGGQLLMAAGLAGLAAAPADLPVWAVAALMVPVGVGGAATVPPLTSLILDAVPAAQAGTASGVLNTARQVGGSLGVAVIGAVIGSASTFLAGLRISLSAVAVMVAAAAVLSLALRTKPRNRPTTEGASA</sequence>
<feature type="transmembrane region" description="Helical" evidence="8">
    <location>
        <begin position="60"/>
        <end position="79"/>
    </location>
</feature>
<dbReference type="CDD" id="cd17321">
    <property type="entry name" value="MFS_MMR_MDR_like"/>
    <property type="match status" value="1"/>
</dbReference>
<feature type="transmembrane region" description="Helical" evidence="8">
    <location>
        <begin position="21"/>
        <end position="40"/>
    </location>
</feature>
<evidence type="ECO:0000256" key="7">
    <source>
        <dbReference type="ARBA" id="ARBA00023136"/>
    </source>
</evidence>
<feature type="transmembrane region" description="Helical" evidence="8">
    <location>
        <begin position="176"/>
        <end position="196"/>
    </location>
</feature>
<dbReference type="Pfam" id="PF07690">
    <property type="entry name" value="MFS_1"/>
    <property type="match status" value="1"/>
</dbReference>
<reference evidence="10" key="1">
    <citation type="submission" date="2021-11" db="EMBL/GenBank/DDBJ databases">
        <title>Streptomyces corallinus and Kineosporia corallina sp. nov., two new coral-derived marine actinobacteria.</title>
        <authorList>
            <person name="Buangrab K."/>
            <person name="Sutthacheep M."/>
            <person name="Yeemin T."/>
            <person name="Harunari E."/>
            <person name="Igarashi Y."/>
            <person name="Sripreechasak P."/>
            <person name="Kanchanasin P."/>
            <person name="Tanasupawat S."/>
            <person name="Phongsopitanun W."/>
        </authorList>
    </citation>
    <scope>NUCLEOTIDE SEQUENCE</scope>
    <source>
        <strain evidence="10">JCM 31032</strain>
    </source>
</reference>
<dbReference type="Gene3D" id="1.20.1250.20">
    <property type="entry name" value="MFS general substrate transporter like domains"/>
    <property type="match status" value="1"/>
</dbReference>
<keyword evidence="4" id="KW-1003">Cell membrane</keyword>
<accession>A0A9X1NBM6</accession>
<feature type="transmembrane region" description="Helical" evidence="8">
    <location>
        <begin position="275"/>
        <end position="298"/>
    </location>
</feature>
<evidence type="ECO:0000313" key="10">
    <source>
        <dbReference type="EMBL" id="MCD5311135.1"/>
    </source>
</evidence>
<feature type="transmembrane region" description="Helical" evidence="8">
    <location>
        <begin position="208"/>
        <end position="225"/>
    </location>
</feature>
<feature type="transmembrane region" description="Helical" evidence="8">
    <location>
        <begin position="363"/>
        <end position="389"/>
    </location>
</feature>
<feature type="transmembrane region" description="Helical" evidence="8">
    <location>
        <begin position="310"/>
        <end position="331"/>
    </location>
</feature>
<feature type="domain" description="Major facilitator superfamily (MFS) profile" evidence="9">
    <location>
        <begin position="22"/>
        <end position="459"/>
    </location>
</feature>
<dbReference type="EMBL" id="JAJOMB010000004">
    <property type="protein sequence ID" value="MCD5311135.1"/>
    <property type="molecule type" value="Genomic_DNA"/>
</dbReference>
<dbReference type="PANTHER" id="PTHR42718:SF9">
    <property type="entry name" value="MAJOR FACILITATOR SUPERFAMILY MULTIDRUG TRANSPORTER MFSC"/>
    <property type="match status" value="1"/>
</dbReference>
<dbReference type="InterPro" id="IPR004638">
    <property type="entry name" value="EmrB-like"/>
</dbReference>
<protein>
    <submittedName>
        <fullName evidence="10">MFS transporter</fullName>
    </submittedName>
</protein>
<dbReference type="InterPro" id="IPR020846">
    <property type="entry name" value="MFS_dom"/>
</dbReference>
<evidence type="ECO:0000256" key="8">
    <source>
        <dbReference type="SAM" id="Phobius"/>
    </source>
</evidence>
<keyword evidence="11" id="KW-1185">Reference proteome</keyword>